<evidence type="ECO:0000313" key="2">
    <source>
        <dbReference type="Proteomes" id="UP001168098"/>
    </source>
</evidence>
<name>A0AA38Z1C9_VITRO</name>
<organism evidence="1 2">
    <name type="scientific">Vitis rotundifolia</name>
    <name type="common">Muscadine grape</name>
    <dbReference type="NCBI Taxonomy" id="103349"/>
    <lineage>
        <taxon>Eukaryota</taxon>
        <taxon>Viridiplantae</taxon>
        <taxon>Streptophyta</taxon>
        <taxon>Embryophyta</taxon>
        <taxon>Tracheophyta</taxon>
        <taxon>Spermatophyta</taxon>
        <taxon>Magnoliopsida</taxon>
        <taxon>eudicotyledons</taxon>
        <taxon>Gunneridae</taxon>
        <taxon>Pentapetalae</taxon>
        <taxon>rosids</taxon>
        <taxon>Vitales</taxon>
        <taxon>Vitaceae</taxon>
        <taxon>Viteae</taxon>
        <taxon>Vitis</taxon>
    </lineage>
</organism>
<proteinExistence type="predicted"/>
<sequence length="100" mass="11298">MLLVRKNGALQPSMPVTFGPSGLTTEVRSDETRHQSSPEALLGNCLSFNTELQLERVIVYYNEANCGRFVPRAVLIDLELRTMDSSLFTSLLKMQMSVWF</sequence>
<evidence type="ECO:0000313" key="1">
    <source>
        <dbReference type="EMBL" id="KAJ9680174.1"/>
    </source>
</evidence>
<protein>
    <submittedName>
        <fullName evidence="1">Uncharacterized protein</fullName>
    </submittedName>
</protein>
<keyword evidence="2" id="KW-1185">Reference proteome</keyword>
<dbReference type="Proteomes" id="UP001168098">
    <property type="component" value="Unassembled WGS sequence"/>
</dbReference>
<dbReference type="InterPro" id="IPR036525">
    <property type="entry name" value="Tubulin/FtsZ_GTPase_sf"/>
</dbReference>
<gene>
    <name evidence="1" type="ORF">PVL29_019462</name>
</gene>
<dbReference type="Gene3D" id="3.40.50.1440">
    <property type="entry name" value="Tubulin/FtsZ, GTPase domain"/>
    <property type="match status" value="1"/>
</dbReference>
<dbReference type="SUPFAM" id="SSF52490">
    <property type="entry name" value="Tubulin nucleotide-binding domain-like"/>
    <property type="match status" value="1"/>
</dbReference>
<dbReference type="EMBL" id="JARBHA010000015">
    <property type="protein sequence ID" value="KAJ9680174.1"/>
    <property type="molecule type" value="Genomic_DNA"/>
</dbReference>
<dbReference type="AlphaFoldDB" id="A0AA38Z1C9"/>
<reference evidence="1 2" key="1">
    <citation type="journal article" date="2023" name="BMC Biotechnol.">
        <title>Vitis rotundifolia cv Carlos genome sequencing.</title>
        <authorList>
            <person name="Huff M."/>
            <person name="Hulse-Kemp A."/>
            <person name="Scheffler B."/>
            <person name="Youngblood R."/>
            <person name="Simpson S."/>
            <person name="Babiker E."/>
            <person name="Staton M."/>
        </authorList>
    </citation>
    <scope>NUCLEOTIDE SEQUENCE [LARGE SCALE GENOMIC DNA]</scope>
    <source>
        <tissue evidence="1">Leaf</tissue>
    </source>
</reference>
<accession>A0AA38Z1C9</accession>
<comment type="caution">
    <text evidence="1">The sequence shown here is derived from an EMBL/GenBank/DDBJ whole genome shotgun (WGS) entry which is preliminary data.</text>
</comment>